<evidence type="ECO:0000313" key="1">
    <source>
        <dbReference type="EMBL" id="SMP78354.1"/>
    </source>
</evidence>
<dbReference type="EMBL" id="FXUL01000028">
    <property type="protein sequence ID" value="SMP78354.1"/>
    <property type="molecule type" value="Genomic_DNA"/>
</dbReference>
<proteinExistence type="predicted"/>
<accession>A0ABY1QQU7</accession>
<comment type="caution">
    <text evidence="1">The sequence shown here is derived from an EMBL/GenBank/DDBJ whole genome shotgun (WGS) entry which is preliminary data.</text>
</comment>
<sequence length="799" mass="88170">MYPSLNLPLPPSSVVTGSLATCARPPIGVPQDDGSRHFDADAMGRIVRLVAVSGDRRDVCFLAQAHPYFHRETDDARVRLYFETQVARLQGESSPVAFHALFSAMLLAMHSAGDRLPVDDRLYFLTRLTDCVTDRPDIYKLGKGCLSAISSAGDSLRLDPQSKLALIIYLMAGHRKHPDFASLRRRILDGPLREAAMLEPGDGLPQAYKDALALLAELMSREFTGGGQDASASVFVAGVLSRIADWPPFWKAGMLRCLAFRLGAYPSPVQLQFADQLFHQMLALPEAHRDAVSRELGGYIYEALTRPFEAGFTYELMERVLAWLPECEIMSTHELACLFDGLGALLVSEASRSLSLAAAPEQQARFRTFYKAVMAVGMRIPADRRGMTQVRLLALAPQCLDDPTSAAAFKALWDETVGRDGAFACLYRMLKTLLTECRNAPEIVRFLVRQVERLPEAERFIIALSIYLKHAHGSLKPEVADAILAHLPAVHPDMRSLVLFDLLIALNPDAGELQMVKSGGWSLRLNTAHLAYLPRAYIDATLQQLYLADKAVDGADRILKRILQCLQGLDEGALAHFLNYAKVNFDEDLLHRSHGWLLDIADGFAPVSRRRIAVGVLSHVSAMPMAHPQVASSVSASVDRAFGLVGSLPDPVKAEALYQLCQVGLLPGERRSTWGRGRVFHFLLAALATLPMQERGRVLYALACSQDLRLPQGANILELFRGEAALLDADIRDAWLVLIELRSINPESRHADAGYADFLRLKARCAGIADAVQRFAVMKEIGRMEAAFRNNSFLEADRV</sequence>
<organism evidence="1 2">
    <name type="scientific">Noviherbaspirillum suwonense</name>
    <dbReference type="NCBI Taxonomy" id="1224511"/>
    <lineage>
        <taxon>Bacteria</taxon>
        <taxon>Pseudomonadati</taxon>
        <taxon>Pseudomonadota</taxon>
        <taxon>Betaproteobacteria</taxon>
        <taxon>Burkholderiales</taxon>
        <taxon>Oxalobacteraceae</taxon>
        <taxon>Noviherbaspirillum</taxon>
    </lineage>
</organism>
<protein>
    <submittedName>
        <fullName evidence="1">Uncharacterized protein</fullName>
    </submittedName>
</protein>
<dbReference type="Proteomes" id="UP001158049">
    <property type="component" value="Unassembled WGS sequence"/>
</dbReference>
<evidence type="ECO:0000313" key="2">
    <source>
        <dbReference type="Proteomes" id="UP001158049"/>
    </source>
</evidence>
<gene>
    <name evidence="1" type="ORF">SAMN06295970_12872</name>
</gene>
<name>A0ABY1QQU7_9BURK</name>
<keyword evidence="2" id="KW-1185">Reference proteome</keyword>
<reference evidence="1 2" key="1">
    <citation type="submission" date="2017-05" db="EMBL/GenBank/DDBJ databases">
        <authorList>
            <person name="Varghese N."/>
            <person name="Submissions S."/>
        </authorList>
    </citation>
    <scope>NUCLEOTIDE SEQUENCE [LARGE SCALE GENOMIC DNA]</scope>
    <source>
        <strain evidence="1 2">DSM 26001</strain>
    </source>
</reference>
<dbReference type="RefSeq" id="WP_283445102.1">
    <property type="nucleotide sequence ID" value="NZ_FXUL01000028.1"/>
</dbReference>